<organism evidence="1">
    <name type="scientific">Prunus dulcis</name>
    <name type="common">Almond</name>
    <name type="synonym">Amygdalus dulcis</name>
    <dbReference type="NCBI Taxonomy" id="3755"/>
    <lineage>
        <taxon>Eukaryota</taxon>
        <taxon>Viridiplantae</taxon>
        <taxon>Streptophyta</taxon>
        <taxon>Embryophyta</taxon>
        <taxon>Tracheophyta</taxon>
        <taxon>Spermatophyta</taxon>
        <taxon>Magnoliopsida</taxon>
        <taxon>eudicotyledons</taxon>
        <taxon>Gunneridae</taxon>
        <taxon>Pentapetalae</taxon>
        <taxon>rosids</taxon>
        <taxon>fabids</taxon>
        <taxon>Rosales</taxon>
        <taxon>Rosaceae</taxon>
        <taxon>Amygdaloideae</taxon>
        <taxon>Amygdaleae</taxon>
        <taxon>Prunus</taxon>
    </lineage>
</organism>
<evidence type="ECO:0000313" key="1">
    <source>
        <dbReference type="EMBL" id="BBH03921.1"/>
    </source>
</evidence>
<feature type="non-terminal residue" evidence="1">
    <location>
        <position position="1"/>
    </location>
</feature>
<protein>
    <submittedName>
        <fullName evidence="1">Mitochondrial substrate carrier family protein</fullName>
    </submittedName>
</protein>
<proteinExistence type="predicted"/>
<accession>A0A4Y1RI00</accession>
<dbReference type="EMBL" id="AP019301">
    <property type="protein sequence ID" value="BBH03921.1"/>
    <property type="molecule type" value="Genomic_DNA"/>
</dbReference>
<name>A0A4Y1RI00_PRUDU</name>
<dbReference type="AlphaFoldDB" id="A0A4Y1RI00"/>
<reference evidence="1" key="1">
    <citation type="journal article" date="2019" name="Science">
        <title>Mutation of a bHLH transcription factor allowed almond domestication.</title>
        <authorList>
            <person name="Sanchez-Perez R."/>
            <person name="Pavan S."/>
            <person name="Mazzeo R."/>
            <person name="Moldovan C."/>
            <person name="Aiese Cigliano R."/>
            <person name="Del Cueto J."/>
            <person name="Ricciardi F."/>
            <person name="Lotti C."/>
            <person name="Ricciardi L."/>
            <person name="Dicenta F."/>
            <person name="Lopez-Marques R.L."/>
            <person name="Lindberg Moller B."/>
        </authorList>
    </citation>
    <scope>NUCLEOTIDE SEQUENCE</scope>
</reference>
<gene>
    <name evidence="1" type="ORF">Prudu_014921</name>
</gene>
<sequence>ADSTARDVIGGELVRKFLGFLSRHFSRIGAQTLSSTLIPFEHNPTNLSLVMFYEGLTYLTELYDISCNSLGCDQNKNANTGVKGARAAWMQFVAYKWLKMHRGCLEVAVSGSPNVTSNEGLGNVATKKLLACSRGIGITFTKERVRNLH</sequence>